<evidence type="ECO:0000256" key="6">
    <source>
        <dbReference type="ARBA" id="ARBA00023251"/>
    </source>
</evidence>
<dbReference type="Proteomes" id="UP001142400">
    <property type="component" value="Unassembled WGS sequence"/>
</dbReference>
<feature type="transmembrane region" description="Helical" evidence="7">
    <location>
        <begin position="229"/>
        <end position="253"/>
    </location>
</feature>
<evidence type="ECO:0000256" key="7">
    <source>
        <dbReference type="SAM" id="Phobius"/>
    </source>
</evidence>
<feature type="transmembrane region" description="Helical" evidence="7">
    <location>
        <begin position="404"/>
        <end position="428"/>
    </location>
</feature>
<evidence type="ECO:0000256" key="3">
    <source>
        <dbReference type="ARBA" id="ARBA00022692"/>
    </source>
</evidence>
<feature type="transmembrane region" description="Helical" evidence="7">
    <location>
        <begin position="206"/>
        <end position="223"/>
    </location>
</feature>
<evidence type="ECO:0000256" key="2">
    <source>
        <dbReference type="ARBA" id="ARBA00022448"/>
    </source>
</evidence>
<evidence type="ECO:0000313" key="9">
    <source>
        <dbReference type="EMBL" id="MCQ8835689.1"/>
    </source>
</evidence>
<organism evidence="9 10">
    <name type="scientific">Streptomyces malaysiensis subsp. samsunensis</name>
    <dbReference type="NCBI Taxonomy" id="459658"/>
    <lineage>
        <taxon>Bacteria</taxon>
        <taxon>Bacillati</taxon>
        <taxon>Actinomycetota</taxon>
        <taxon>Actinomycetes</taxon>
        <taxon>Kitasatosporales</taxon>
        <taxon>Streptomycetaceae</taxon>
        <taxon>Streptomyces</taxon>
        <taxon>Streptomyces violaceusniger group</taxon>
    </lineage>
</organism>
<accession>A0A9X2M5U8</accession>
<dbReference type="GO" id="GO:0022857">
    <property type="term" value="F:transmembrane transporter activity"/>
    <property type="evidence" value="ECO:0007669"/>
    <property type="project" value="InterPro"/>
</dbReference>
<feature type="transmembrane region" description="Helical" evidence="7">
    <location>
        <begin position="440"/>
        <end position="463"/>
    </location>
</feature>
<feature type="domain" description="Major facilitator superfamily (MFS) profile" evidence="8">
    <location>
        <begin position="19"/>
        <end position="468"/>
    </location>
</feature>
<name>A0A9X2M5U8_STRMQ</name>
<evidence type="ECO:0000256" key="4">
    <source>
        <dbReference type="ARBA" id="ARBA00022989"/>
    </source>
</evidence>
<comment type="caution">
    <text evidence="9">The sequence shown here is derived from an EMBL/GenBank/DDBJ whole genome shotgun (WGS) entry which is preliminary data.</text>
</comment>
<dbReference type="SUPFAM" id="SSF103473">
    <property type="entry name" value="MFS general substrate transporter"/>
    <property type="match status" value="1"/>
</dbReference>
<evidence type="ECO:0000313" key="10">
    <source>
        <dbReference type="Proteomes" id="UP001142400"/>
    </source>
</evidence>
<evidence type="ECO:0000256" key="5">
    <source>
        <dbReference type="ARBA" id="ARBA00023136"/>
    </source>
</evidence>
<keyword evidence="4 7" id="KW-1133">Transmembrane helix</keyword>
<evidence type="ECO:0000259" key="8">
    <source>
        <dbReference type="PROSITE" id="PS50850"/>
    </source>
</evidence>
<dbReference type="EMBL" id="JANIIC010000088">
    <property type="protein sequence ID" value="MCQ8835689.1"/>
    <property type="molecule type" value="Genomic_DNA"/>
</dbReference>
<keyword evidence="6" id="KW-0046">Antibiotic resistance</keyword>
<sequence length="479" mass="48568">MSPPRPPAARTASRRPDVVVLALSIATGAGSMQQSAVLPLLSRLQTSLHTTLTGATWAFTASLLCGAVATPLVSRFGTMYGRRRLLLITLGLLLVGSIAGALSTDLPTFIVARVLQGTSVAVLPLAIGAVRELLPPDRTAGGIGVLSATMGTGVGLGFLISGLVAHYTSGYRAVFWISTAAALAAMVLVALVVHDITPPVGGKPDILGAVLLAAPMVCLLLAISQGRSWGWASMPVLGLMAASAVLGTAWVIVERRADDPLIAIGLVAHPATVGASLISMLLSFALFSGFTLLPNFVETPTTTGYGFGTSVLQAAFYLLPTSLLMLLLSLLVGRILRRISAAAVVASGAAIATLPNLWLLVRHDAPSDIYVATTLLGLGIGLAFPALGTLAIEHVRPTETAVASAVNSIARFVGGSIAGAVSGAILSADSAKGSGLPTEHAYEVMFAIAACCVAAAAVIASFTRATGQGTAARQGSANG</sequence>
<dbReference type="Pfam" id="PF07690">
    <property type="entry name" value="MFS_1"/>
    <property type="match status" value="1"/>
</dbReference>
<dbReference type="PANTHER" id="PTHR42718">
    <property type="entry name" value="MAJOR FACILITATOR SUPERFAMILY MULTIDRUG TRANSPORTER MFSC"/>
    <property type="match status" value="1"/>
</dbReference>
<evidence type="ECO:0000256" key="1">
    <source>
        <dbReference type="ARBA" id="ARBA00004651"/>
    </source>
</evidence>
<keyword evidence="3 7" id="KW-0812">Transmembrane</keyword>
<feature type="transmembrane region" description="Helical" evidence="7">
    <location>
        <begin position="310"/>
        <end position="332"/>
    </location>
</feature>
<feature type="transmembrane region" description="Helical" evidence="7">
    <location>
        <begin position="339"/>
        <end position="358"/>
    </location>
</feature>
<dbReference type="InterPro" id="IPR020846">
    <property type="entry name" value="MFS_dom"/>
</dbReference>
<feature type="transmembrane region" description="Helical" evidence="7">
    <location>
        <begin position="55"/>
        <end position="73"/>
    </location>
</feature>
<reference evidence="9" key="1">
    <citation type="submission" date="2022-06" db="EMBL/GenBank/DDBJ databases">
        <title>WGS of actinobacteria.</title>
        <authorList>
            <person name="Thawai C."/>
        </authorList>
    </citation>
    <scope>NUCLEOTIDE SEQUENCE</scope>
    <source>
        <strain evidence="9">DSM 42010</strain>
    </source>
</reference>
<dbReference type="PRINTS" id="PR01036">
    <property type="entry name" value="TCRTETB"/>
</dbReference>
<gene>
    <name evidence="9" type="ORF">NQU54_43430</name>
</gene>
<dbReference type="GO" id="GO:0046677">
    <property type="term" value="P:response to antibiotic"/>
    <property type="evidence" value="ECO:0007669"/>
    <property type="project" value="UniProtKB-KW"/>
</dbReference>
<feature type="transmembrane region" description="Helical" evidence="7">
    <location>
        <begin position="85"/>
        <end position="104"/>
    </location>
</feature>
<dbReference type="AlphaFoldDB" id="A0A9X2M5U8"/>
<protein>
    <submittedName>
        <fullName evidence="9">MFS transporter</fullName>
    </submittedName>
</protein>
<feature type="transmembrane region" description="Helical" evidence="7">
    <location>
        <begin position="142"/>
        <end position="167"/>
    </location>
</feature>
<keyword evidence="2" id="KW-0813">Transport</keyword>
<dbReference type="GO" id="GO:0005886">
    <property type="term" value="C:plasma membrane"/>
    <property type="evidence" value="ECO:0007669"/>
    <property type="project" value="UniProtKB-SubCell"/>
</dbReference>
<feature type="transmembrane region" description="Helical" evidence="7">
    <location>
        <begin position="260"/>
        <end position="290"/>
    </location>
</feature>
<proteinExistence type="predicted"/>
<feature type="transmembrane region" description="Helical" evidence="7">
    <location>
        <begin position="110"/>
        <end position="130"/>
    </location>
</feature>
<keyword evidence="10" id="KW-1185">Reference proteome</keyword>
<keyword evidence="5 7" id="KW-0472">Membrane</keyword>
<feature type="transmembrane region" description="Helical" evidence="7">
    <location>
        <begin position="370"/>
        <end position="392"/>
    </location>
</feature>
<dbReference type="InterPro" id="IPR011701">
    <property type="entry name" value="MFS"/>
</dbReference>
<comment type="subcellular location">
    <subcellularLocation>
        <location evidence="1">Cell membrane</location>
        <topology evidence="1">Multi-pass membrane protein</topology>
    </subcellularLocation>
</comment>
<dbReference type="Gene3D" id="1.20.1250.20">
    <property type="entry name" value="MFS general substrate transporter like domains"/>
    <property type="match status" value="1"/>
</dbReference>
<dbReference type="PANTHER" id="PTHR42718:SF9">
    <property type="entry name" value="MAJOR FACILITATOR SUPERFAMILY MULTIDRUG TRANSPORTER MFSC"/>
    <property type="match status" value="1"/>
</dbReference>
<dbReference type="PROSITE" id="PS50850">
    <property type="entry name" value="MFS"/>
    <property type="match status" value="1"/>
</dbReference>
<feature type="transmembrane region" description="Helical" evidence="7">
    <location>
        <begin position="173"/>
        <end position="194"/>
    </location>
</feature>
<dbReference type="InterPro" id="IPR036259">
    <property type="entry name" value="MFS_trans_sf"/>
</dbReference>